<feature type="region of interest" description="Disordered" evidence="1">
    <location>
        <begin position="719"/>
        <end position="754"/>
    </location>
</feature>
<reference evidence="3 4" key="1">
    <citation type="submission" date="2023-09" db="EMBL/GenBank/DDBJ databases">
        <title>Genomes of two closely related lineages of the louse Polyplax serrata with different host specificities.</title>
        <authorList>
            <person name="Martinu J."/>
            <person name="Tarabai H."/>
            <person name="Stefka J."/>
            <person name="Hypsa V."/>
        </authorList>
    </citation>
    <scope>NUCLEOTIDE SEQUENCE [LARGE SCALE GENOMIC DNA]</scope>
    <source>
        <strain evidence="3">98ZLc_SE</strain>
    </source>
</reference>
<comment type="caution">
    <text evidence="3">The sequence shown here is derived from an EMBL/GenBank/DDBJ whole genome shotgun (WGS) entry which is preliminary data.</text>
</comment>
<feature type="domain" description="CCDC66" evidence="2">
    <location>
        <begin position="254"/>
        <end position="375"/>
    </location>
</feature>
<dbReference type="PANTHER" id="PTHR22736:SF2">
    <property type="entry name" value="COILED-COIL DOMAIN-CONTAINING PROTEIN 66"/>
    <property type="match status" value="1"/>
</dbReference>
<dbReference type="PANTHER" id="PTHR22736">
    <property type="entry name" value="COILED-COIL DOMAIN-CONTAINING PROTEIN 66"/>
    <property type="match status" value="1"/>
</dbReference>
<dbReference type="InterPro" id="IPR040467">
    <property type="entry name" value="CCDC66_dom"/>
</dbReference>
<feature type="compositionally biased region" description="Basic and acidic residues" evidence="1">
    <location>
        <begin position="64"/>
        <end position="73"/>
    </location>
</feature>
<feature type="region of interest" description="Disordered" evidence="1">
    <location>
        <begin position="399"/>
        <end position="427"/>
    </location>
</feature>
<name>A0ABR1B3T2_POLSC</name>
<dbReference type="Pfam" id="PF15236">
    <property type="entry name" value="CCDC66"/>
    <property type="match status" value="1"/>
</dbReference>
<feature type="region of interest" description="Disordered" evidence="1">
    <location>
        <begin position="55"/>
        <end position="96"/>
    </location>
</feature>
<gene>
    <name evidence="3" type="ORF">RUM44_004769</name>
</gene>
<feature type="region of interest" description="Disordered" evidence="1">
    <location>
        <begin position="356"/>
        <end position="383"/>
    </location>
</feature>
<feature type="compositionally biased region" description="Basic and acidic residues" evidence="1">
    <location>
        <begin position="719"/>
        <end position="737"/>
    </location>
</feature>
<dbReference type="InterPro" id="IPR039183">
    <property type="entry name" value="CCD66"/>
</dbReference>
<dbReference type="EMBL" id="JAWJWF010000004">
    <property type="protein sequence ID" value="KAK6634161.1"/>
    <property type="molecule type" value="Genomic_DNA"/>
</dbReference>
<feature type="compositionally biased region" description="Basic and acidic residues" evidence="1">
    <location>
        <begin position="745"/>
        <end position="754"/>
    </location>
</feature>
<proteinExistence type="predicted"/>
<evidence type="ECO:0000313" key="3">
    <source>
        <dbReference type="EMBL" id="KAK6634161.1"/>
    </source>
</evidence>
<dbReference type="Proteomes" id="UP001359485">
    <property type="component" value="Unassembled WGS sequence"/>
</dbReference>
<evidence type="ECO:0000313" key="4">
    <source>
        <dbReference type="Proteomes" id="UP001359485"/>
    </source>
</evidence>
<evidence type="ECO:0000256" key="1">
    <source>
        <dbReference type="SAM" id="MobiDB-lite"/>
    </source>
</evidence>
<sequence length="788" mass="91367">MLATSKNLSLVEQKKLQWAKEREELVGLCGLWGRPKSYLSQTNKTDPFYAINNLLPPISAPNNEEPRKEYRAEEESETSGYLSDSPKRGKQVEPPEEYQQYLYKETDASNNEESGEDGQQRICWNELERTDGTYWAEKKMYKNYKNESWNHQNNDFAAQNAKLYRGNKNYWYGTPESASSDDGCRLKWGDRGIGIGHLWDPVVHQPDCRLPQVTDQYRPTPKWVEKGLKNHDGSRSEILIISHPDDDHFDYKFQKNFLLGQNAPIPPEVMEERERKRKKALEHQNAIKKQLEEREFKRKQEKEKRIQEEKLEEERIKKEQEIERLRYEEEQRKIKEKEEFDKKREEAMKEAIEMAEKRAREEKKRNKRQAAEDEKKNSCANKEKFSKVEKTVPLIEMVANQRKQSRKSKRTSELAEANVKQPKEEEKKVWKDSSSQFEEIQLTNSFQLLNMNGLPVDGGLALMLDNTPKDSGFILPPEGVQLALLMSPRNTAPANQIIPLSPPFSESVTSGERTLTPSKYRINQRYHYNPSNKSTQTDFRCSSGWIGSCSAGKRRRLNLRYGKTGSSVGVQKSGNVEKVHKHSRHCTTSKHRSKASKVSLEDRPKWGINRPSVQYMKQSEKDPYYQKKLKEKLKNNAEVALLSSSSDQTIKNEEEVENLTEKELNSVVRLLELRKDVDDGPTDKRAEIILQNGFRMNSNLSSPVFVPIDNRIKVDWKKSKKLEEESDKSTDTPRDNEDMSETEEEKTVESETERFLTPLQLDAIAKISNLREVAKDLAEGFMSSITSS</sequence>
<evidence type="ECO:0000259" key="2">
    <source>
        <dbReference type="Pfam" id="PF15236"/>
    </source>
</evidence>
<keyword evidence="4" id="KW-1185">Reference proteome</keyword>
<accession>A0ABR1B3T2</accession>
<organism evidence="3 4">
    <name type="scientific">Polyplax serrata</name>
    <name type="common">Common mouse louse</name>
    <dbReference type="NCBI Taxonomy" id="468196"/>
    <lineage>
        <taxon>Eukaryota</taxon>
        <taxon>Metazoa</taxon>
        <taxon>Ecdysozoa</taxon>
        <taxon>Arthropoda</taxon>
        <taxon>Hexapoda</taxon>
        <taxon>Insecta</taxon>
        <taxon>Pterygota</taxon>
        <taxon>Neoptera</taxon>
        <taxon>Paraneoptera</taxon>
        <taxon>Psocodea</taxon>
        <taxon>Troctomorpha</taxon>
        <taxon>Phthiraptera</taxon>
        <taxon>Anoplura</taxon>
        <taxon>Polyplacidae</taxon>
        <taxon>Polyplax</taxon>
    </lineage>
</organism>
<protein>
    <recommendedName>
        <fullName evidence="2">CCDC66 domain-containing protein</fullName>
    </recommendedName>
</protein>